<dbReference type="InterPro" id="IPR051259">
    <property type="entry name" value="rRNA_Methyltransferase"/>
</dbReference>
<sequence>MSLSSFSPVPTRPLPKSLYTLIKSLHKQKVRSSKNLILVEGLRSIKSIRSLSPKYLVTLTSSPTTTLPTSLAERLREDGGIVYSMEDTDKGRKRFKALTTTESPTDFIGVYEVGEEFVNPRPSDKTEKEGMGGCLWLVLNNLQEPGNVGTLIRTYLGCGFNGGGVIILGKDGVDWSSPKVVRSSVGGSLDVRCLRFSSVPSWESWMSSRGNSWKVFVASMDGNGYSSLPYTSVKPWGEGGEERFLVLGNEGNGVGEEVLGKLEEDGRYQAVHLPMGNEVESLNVGVAGGVIMYKFKEVMEMG</sequence>
<proteinExistence type="predicted"/>
<dbReference type="AlphaFoldDB" id="A0A9W7G426"/>
<dbReference type="InterPro" id="IPR001537">
    <property type="entry name" value="SpoU_MeTrfase"/>
</dbReference>
<name>A0A9W7G426_9STRA</name>
<dbReference type="Pfam" id="PF00588">
    <property type="entry name" value="SpoU_methylase"/>
    <property type="match status" value="1"/>
</dbReference>
<dbReference type="CDD" id="cd18095">
    <property type="entry name" value="SpoU-like_rRNA-MTase"/>
    <property type="match status" value="1"/>
</dbReference>
<keyword evidence="1" id="KW-0489">Methyltransferase</keyword>
<protein>
    <recommendedName>
        <fullName evidence="3">tRNA/rRNA methyltransferase SpoU type domain-containing protein</fullName>
    </recommendedName>
</protein>
<dbReference type="GO" id="GO:0032259">
    <property type="term" value="P:methylation"/>
    <property type="evidence" value="ECO:0007669"/>
    <property type="project" value="UniProtKB-KW"/>
</dbReference>
<dbReference type="Gene3D" id="3.40.1280.10">
    <property type="match status" value="1"/>
</dbReference>
<dbReference type="SUPFAM" id="SSF75217">
    <property type="entry name" value="alpha/beta knot"/>
    <property type="match status" value="1"/>
</dbReference>
<dbReference type="GO" id="GO:0006396">
    <property type="term" value="P:RNA processing"/>
    <property type="evidence" value="ECO:0007669"/>
    <property type="project" value="InterPro"/>
</dbReference>
<dbReference type="OrthoDB" id="270651at2759"/>
<dbReference type="GO" id="GO:0008173">
    <property type="term" value="F:RNA methyltransferase activity"/>
    <property type="evidence" value="ECO:0007669"/>
    <property type="project" value="InterPro"/>
</dbReference>
<evidence type="ECO:0000259" key="3">
    <source>
        <dbReference type="Pfam" id="PF00588"/>
    </source>
</evidence>
<dbReference type="Gene3D" id="3.30.1330.30">
    <property type="match status" value="1"/>
</dbReference>
<dbReference type="PANTHER" id="PTHR43191:SF2">
    <property type="entry name" value="RRNA METHYLTRANSFERASE 3, MITOCHONDRIAL"/>
    <property type="match status" value="1"/>
</dbReference>
<feature type="domain" description="tRNA/rRNA methyltransferase SpoU type" evidence="3">
    <location>
        <begin position="136"/>
        <end position="293"/>
    </location>
</feature>
<keyword evidence="5" id="KW-1185">Reference proteome</keyword>
<comment type="caution">
    <text evidence="4">The sequence shown here is derived from an EMBL/GenBank/DDBJ whole genome shotgun (WGS) entry which is preliminary data.</text>
</comment>
<accession>A0A9W7G426</accession>
<dbReference type="EMBL" id="BRYA01000010">
    <property type="protein sequence ID" value="GMI31707.1"/>
    <property type="molecule type" value="Genomic_DNA"/>
</dbReference>
<dbReference type="InterPro" id="IPR029028">
    <property type="entry name" value="Alpha/beta_knot_MTases"/>
</dbReference>
<dbReference type="Proteomes" id="UP001165065">
    <property type="component" value="Unassembled WGS sequence"/>
</dbReference>
<organism evidence="4 5">
    <name type="scientific">Triparma columacea</name>
    <dbReference type="NCBI Taxonomy" id="722753"/>
    <lineage>
        <taxon>Eukaryota</taxon>
        <taxon>Sar</taxon>
        <taxon>Stramenopiles</taxon>
        <taxon>Ochrophyta</taxon>
        <taxon>Bolidophyceae</taxon>
        <taxon>Parmales</taxon>
        <taxon>Triparmaceae</taxon>
        <taxon>Triparma</taxon>
    </lineage>
</organism>
<evidence type="ECO:0000256" key="1">
    <source>
        <dbReference type="ARBA" id="ARBA00022603"/>
    </source>
</evidence>
<dbReference type="InterPro" id="IPR029064">
    <property type="entry name" value="Ribosomal_eL30-like_sf"/>
</dbReference>
<evidence type="ECO:0000313" key="5">
    <source>
        <dbReference type="Proteomes" id="UP001165065"/>
    </source>
</evidence>
<keyword evidence="2" id="KW-0808">Transferase</keyword>
<dbReference type="InterPro" id="IPR029026">
    <property type="entry name" value="tRNA_m1G_MTases_N"/>
</dbReference>
<gene>
    <name evidence="4" type="ORF">TrCOL_g1945</name>
</gene>
<evidence type="ECO:0000256" key="2">
    <source>
        <dbReference type="ARBA" id="ARBA00022679"/>
    </source>
</evidence>
<dbReference type="GO" id="GO:0003723">
    <property type="term" value="F:RNA binding"/>
    <property type="evidence" value="ECO:0007669"/>
    <property type="project" value="InterPro"/>
</dbReference>
<evidence type="ECO:0000313" key="4">
    <source>
        <dbReference type="EMBL" id="GMI31707.1"/>
    </source>
</evidence>
<dbReference type="PANTHER" id="PTHR43191">
    <property type="entry name" value="RRNA METHYLTRANSFERASE 3"/>
    <property type="match status" value="1"/>
</dbReference>
<reference evidence="5" key="1">
    <citation type="journal article" date="2023" name="Commun. Biol.">
        <title>Genome analysis of Parmales, the sister group of diatoms, reveals the evolutionary specialization of diatoms from phago-mixotrophs to photoautotrophs.</title>
        <authorList>
            <person name="Ban H."/>
            <person name="Sato S."/>
            <person name="Yoshikawa S."/>
            <person name="Yamada K."/>
            <person name="Nakamura Y."/>
            <person name="Ichinomiya M."/>
            <person name="Sato N."/>
            <person name="Blanc-Mathieu R."/>
            <person name="Endo H."/>
            <person name="Kuwata A."/>
            <person name="Ogata H."/>
        </authorList>
    </citation>
    <scope>NUCLEOTIDE SEQUENCE [LARGE SCALE GENOMIC DNA]</scope>
</reference>